<evidence type="ECO:0000313" key="2">
    <source>
        <dbReference type="Proteomes" id="UP000484381"/>
    </source>
</evidence>
<evidence type="ECO:0000313" key="1">
    <source>
        <dbReference type="EMBL" id="MPW23997.1"/>
    </source>
</evidence>
<dbReference type="AlphaFoldDB" id="A0A7X1TLQ1"/>
<evidence type="ECO:0008006" key="3">
    <source>
        <dbReference type="Google" id="ProtNLM"/>
    </source>
</evidence>
<gene>
    <name evidence="1" type="ORF">GCT13_46895</name>
</gene>
<dbReference type="RefSeq" id="WP_152768358.1">
    <property type="nucleotide sequence ID" value="NZ_WHNP01000169.1"/>
</dbReference>
<comment type="caution">
    <text evidence="1">The sequence shown here is derived from an EMBL/GenBank/DDBJ whole genome shotgun (WGS) entry which is preliminary data.</text>
</comment>
<sequence length="102" mass="11074">MLLIAKLQGFDTASSNCEDLADSLSALRPQLVFLDGEWHGALKTAAIDLCRRQARRCRIVLLAAARDPVRSWPGVDAVITRPASVKTILSRFCELVPISGLG</sequence>
<dbReference type="EMBL" id="WHNP01000169">
    <property type="protein sequence ID" value="MPW23997.1"/>
    <property type="molecule type" value="Genomic_DNA"/>
</dbReference>
<accession>A0A7X1TLQ1</accession>
<reference evidence="1 2" key="1">
    <citation type="submission" date="2019-10" db="EMBL/GenBank/DDBJ databases">
        <title>Paraburkholderia sp. isolated from nodules of Mimosa pudica from Brazilian Atlantic Forest soils.</title>
        <authorList>
            <person name="Paulitsch F."/>
            <person name="Hungria M."/>
            <person name="Dall'Agnol R."/>
        </authorList>
    </citation>
    <scope>NUCLEOTIDE SEQUENCE [LARGE SCALE GENOMIC DNA]</scope>
    <source>
        <strain evidence="1 2">CNPSo 3157</strain>
    </source>
</reference>
<keyword evidence="2" id="KW-1185">Reference proteome</keyword>
<name>A0A7X1TLQ1_9BURK</name>
<protein>
    <recommendedName>
        <fullName evidence="3">Response regulatory domain-containing protein</fullName>
    </recommendedName>
</protein>
<dbReference type="Proteomes" id="UP000484381">
    <property type="component" value="Unassembled WGS sequence"/>
</dbReference>
<proteinExistence type="predicted"/>
<organism evidence="1 2">
    <name type="scientific">Paraburkholderia franconis</name>
    <dbReference type="NCBI Taxonomy" id="2654983"/>
    <lineage>
        <taxon>Bacteria</taxon>
        <taxon>Pseudomonadati</taxon>
        <taxon>Pseudomonadota</taxon>
        <taxon>Betaproteobacteria</taxon>
        <taxon>Burkholderiales</taxon>
        <taxon>Burkholderiaceae</taxon>
        <taxon>Paraburkholderia</taxon>
    </lineage>
</organism>